<feature type="transmembrane region" description="Helical" evidence="6">
    <location>
        <begin position="226"/>
        <end position="248"/>
    </location>
</feature>
<dbReference type="AlphaFoldDB" id="A0AAU9VKI8"/>
<dbReference type="GO" id="GO:0055085">
    <property type="term" value="P:transmembrane transport"/>
    <property type="evidence" value="ECO:0007669"/>
    <property type="project" value="UniProtKB-UniRule"/>
</dbReference>
<evidence type="ECO:0000313" key="11">
    <source>
        <dbReference type="Proteomes" id="UP001154111"/>
    </source>
</evidence>
<feature type="transmembrane region" description="Helical" evidence="6">
    <location>
        <begin position="524"/>
        <end position="547"/>
    </location>
</feature>
<keyword evidence="3 6" id="KW-0812">Transmembrane</keyword>
<evidence type="ECO:0000256" key="4">
    <source>
        <dbReference type="ARBA" id="ARBA00022989"/>
    </source>
</evidence>
<dbReference type="Proteomes" id="UP001154111">
    <property type="component" value="Chromosome"/>
</dbReference>
<dbReference type="InterPro" id="IPR052536">
    <property type="entry name" value="ABC-4_Integral_Memb_Prot"/>
</dbReference>
<name>A0AAU9VKI8_9FIRM</name>
<comment type="subcellular location">
    <subcellularLocation>
        <location evidence="1 6">Cell membrane</location>
        <topology evidence="1 6">Multi-pass membrane protein</topology>
    </subcellularLocation>
</comment>
<evidence type="ECO:0000256" key="1">
    <source>
        <dbReference type="ARBA" id="ARBA00004651"/>
    </source>
</evidence>
<accession>A0AAU9VKI8</accession>
<keyword evidence="6" id="KW-0813">Transport</keyword>
<dbReference type="RefSeq" id="WP_254006718.1">
    <property type="nucleotide sequence ID" value="NZ_OW659477.1"/>
</dbReference>
<evidence type="ECO:0000256" key="2">
    <source>
        <dbReference type="ARBA" id="ARBA00022475"/>
    </source>
</evidence>
<feature type="transmembrane region" description="Helical" evidence="6">
    <location>
        <begin position="17"/>
        <end position="34"/>
    </location>
</feature>
<feature type="transmembrane region" description="Helical" evidence="6">
    <location>
        <begin position="150"/>
        <end position="174"/>
    </location>
</feature>
<evidence type="ECO:0000259" key="7">
    <source>
        <dbReference type="Pfam" id="PF02687"/>
    </source>
</evidence>
<dbReference type="EMBL" id="OW659496">
    <property type="protein sequence ID" value="CAH2763145.1"/>
    <property type="molecule type" value="Genomic_DNA"/>
</dbReference>
<evidence type="ECO:0000256" key="5">
    <source>
        <dbReference type="ARBA" id="ARBA00023136"/>
    </source>
</evidence>
<feature type="transmembrane region" description="Helical" evidence="6">
    <location>
        <begin position="54"/>
        <end position="79"/>
    </location>
</feature>
<proteinExistence type="inferred from homology"/>
<protein>
    <submittedName>
        <fullName evidence="9">ABC transporter permease</fullName>
    </submittedName>
</protein>
<evidence type="ECO:0000256" key="3">
    <source>
        <dbReference type="ARBA" id="ARBA00022692"/>
    </source>
</evidence>
<dbReference type="Pfam" id="PF02687">
    <property type="entry name" value="FtsX"/>
    <property type="match status" value="1"/>
</dbReference>
<feature type="transmembrane region" description="Helical" evidence="6">
    <location>
        <begin position="581"/>
        <end position="600"/>
    </location>
</feature>
<feature type="transmembrane region" description="Helical" evidence="6">
    <location>
        <begin position="286"/>
        <end position="306"/>
    </location>
</feature>
<dbReference type="InterPro" id="IPR003838">
    <property type="entry name" value="ABC3_permease_C"/>
</dbReference>
<reference evidence="9" key="1">
    <citation type="submission" date="2022-04" db="EMBL/GenBank/DDBJ databases">
        <authorList>
            <person name="Forde T."/>
        </authorList>
    </citation>
    <scope>NUCLEOTIDE SEQUENCE</scope>
    <source>
        <strain evidence="9">A18Y016a</strain>
        <strain evidence="8">A18Y020d</strain>
    </source>
</reference>
<dbReference type="Proteomes" id="UP001154095">
    <property type="component" value="Chromosome"/>
</dbReference>
<keyword evidence="2 6" id="KW-1003">Cell membrane</keyword>
<evidence type="ECO:0000313" key="10">
    <source>
        <dbReference type="Proteomes" id="UP001154095"/>
    </source>
</evidence>
<dbReference type="GO" id="GO:0005886">
    <property type="term" value="C:plasma membrane"/>
    <property type="evidence" value="ECO:0007669"/>
    <property type="project" value="UniProtKB-SubCell"/>
</dbReference>
<sequence>MYLKIALRNVKKSYKDYSVYFITLTFSVALFYIFGSFEQQSSILKMTSGQGQAVQALVTTMNVMSAIISVVFAFLILYANQFLIRRRQKELGLYTLLGMPKKTISKILTYETLYIGVISLLSGLILGYVGSQLTAIASARLLKANVNYHFIFSIKATIKTILSFSAIFIIVLLFNGKVVRKHKVIELFQAERVNETTENKHPIILFIIGIVLLVLAYKWALVPIHLVLFMPFIIALGSFATFIVFKALSGFMLKFMQMNQRIYFKNLNVFVFRQVASKVNTTYKMMAVVSLLLLFGIATLATGFNLNSVMDEQVKRNTPFDYTLMIPYSTSNRDRDVETFLGQQKADALVSMNIYNSEYTVEVLQNIVEVGKNEQTPRLYLADLNDYNTMRELHGLPTIALKNQTVYPYGLKHNYKDYKSNTRLISLGNEVLDVIDDQNITDMSVRNGDFNDIILFMSTETLQKIQSAQTNPVTMTTIYNINADQSAVVQTSIEQKLLELGYDQNDIISVSSEELFEMLLGIELVFTFMGLYLGVVFLISSGVILALQQLSEANDNQARYRVLSKLGTDSKMINQSIFKQVALYFFIPLLLAAIHAWVGIRAVNVNLDLAGLKASSIVPTCLTCFGVMAIYLIYFSATYFGSKSIIKGN</sequence>
<organism evidence="9 11">
    <name type="scientific">Erysipelothrix amsterdamensis</name>
    <dbReference type="NCBI Taxonomy" id="2929157"/>
    <lineage>
        <taxon>Bacteria</taxon>
        <taxon>Bacillati</taxon>
        <taxon>Bacillota</taxon>
        <taxon>Erysipelotrichia</taxon>
        <taxon>Erysipelotrichales</taxon>
        <taxon>Erysipelotrichaceae</taxon>
        <taxon>Erysipelothrix</taxon>
    </lineage>
</organism>
<feature type="transmembrane region" description="Helical" evidence="6">
    <location>
        <begin position="202"/>
        <end position="220"/>
    </location>
</feature>
<feature type="domain" description="ABC3 transporter permease C-terminal" evidence="7">
    <location>
        <begin position="62"/>
        <end position="173"/>
    </location>
</feature>
<evidence type="ECO:0000256" key="6">
    <source>
        <dbReference type="PIRNR" id="PIRNR018968"/>
    </source>
</evidence>
<evidence type="ECO:0000313" key="8">
    <source>
        <dbReference type="EMBL" id="CAH2763145.1"/>
    </source>
</evidence>
<dbReference type="PIRSF" id="PIRSF018968">
    <property type="entry name" value="ABC_permease_BceB"/>
    <property type="match status" value="1"/>
</dbReference>
<gene>
    <name evidence="9" type="primary">bceB_2</name>
    <name evidence="9" type="ORF">ERYAMS2_01598</name>
    <name evidence="8" type="ORF">ERYAMS_01303</name>
</gene>
<dbReference type="PANTHER" id="PTHR46795">
    <property type="entry name" value="ABC TRANSPORTER PERMEASE-RELATED-RELATED"/>
    <property type="match status" value="1"/>
</dbReference>
<keyword evidence="10" id="KW-1185">Reference proteome</keyword>
<keyword evidence="5 6" id="KW-0472">Membrane</keyword>
<dbReference type="PANTHER" id="PTHR46795:SF3">
    <property type="entry name" value="ABC TRANSPORTER PERMEASE"/>
    <property type="match status" value="1"/>
</dbReference>
<feature type="transmembrane region" description="Helical" evidence="6">
    <location>
        <begin position="107"/>
        <end position="130"/>
    </location>
</feature>
<dbReference type="EMBL" id="OW659477">
    <property type="protein sequence ID" value="CAH2763180.1"/>
    <property type="molecule type" value="Genomic_DNA"/>
</dbReference>
<feature type="transmembrane region" description="Helical" evidence="6">
    <location>
        <begin position="612"/>
        <end position="634"/>
    </location>
</feature>
<dbReference type="InterPro" id="IPR027022">
    <property type="entry name" value="ABC_permease_BceB-typ"/>
</dbReference>
<evidence type="ECO:0000313" key="9">
    <source>
        <dbReference type="EMBL" id="CAH2763180.1"/>
    </source>
</evidence>
<comment type="similarity">
    <text evidence="6">Belongs to the ABC-4 integral membrane protein family.</text>
</comment>
<keyword evidence="4 6" id="KW-1133">Transmembrane helix</keyword>